<comment type="caution">
    <text evidence="2">The sequence shown here is derived from an EMBL/GenBank/DDBJ whole genome shotgun (WGS) entry which is preliminary data.</text>
</comment>
<evidence type="ECO:0000313" key="3">
    <source>
        <dbReference type="Proteomes" id="UP001476798"/>
    </source>
</evidence>
<organism evidence="2 3">
    <name type="scientific">Goodea atripinnis</name>
    <dbReference type="NCBI Taxonomy" id="208336"/>
    <lineage>
        <taxon>Eukaryota</taxon>
        <taxon>Metazoa</taxon>
        <taxon>Chordata</taxon>
        <taxon>Craniata</taxon>
        <taxon>Vertebrata</taxon>
        <taxon>Euteleostomi</taxon>
        <taxon>Actinopterygii</taxon>
        <taxon>Neopterygii</taxon>
        <taxon>Teleostei</taxon>
        <taxon>Neoteleostei</taxon>
        <taxon>Acanthomorphata</taxon>
        <taxon>Ovalentaria</taxon>
        <taxon>Atherinomorphae</taxon>
        <taxon>Cyprinodontiformes</taxon>
        <taxon>Goodeidae</taxon>
        <taxon>Goodea</taxon>
    </lineage>
</organism>
<feature type="transmembrane region" description="Helical" evidence="1">
    <location>
        <begin position="21"/>
        <end position="41"/>
    </location>
</feature>
<proteinExistence type="predicted"/>
<keyword evidence="1" id="KW-1133">Transmembrane helix</keyword>
<evidence type="ECO:0000313" key="2">
    <source>
        <dbReference type="EMBL" id="MEQ2181749.1"/>
    </source>
</evidence>
<sequence>FTSTHSKHFRHRLQVFNLTEFVVTLMLACSFPLKPVLIFVWTQCSVRICSCRQVSTIWASLSPLEESTLVRRFENNPETNKAQAGNELEGTGTSLSTIKPVLLSL</sequence>
<dbReference type="Proteomes" id="UP001476798">
    <property type="component" value="Unassembled WGS sequence"/>
</dbReference>
<keyword evidence="1" id="KW-0472">Membrane</keyword>
<protein>
    <submittedName>
        <fullName evidence="2">Uncharacterized protein</fullName>
    </submittedName>
</protein>
<name>A0ABV0PE72_9TELE</name>
<dbReference type="EMBL" id="JAHRIO010071016">
    <property type="protein sequence ID" value="MEQ2181749.1"/>
    <property type="molecule type" value="Genomic_DNA"/>
</dbReference>
<keyword evidence="3" id="KW-1185">Reference proteome</keyword>
<feature type="non-terminal residue" evidence="2">
    <location>
        <position position="1"/>
    </location>
</feature>
<keyword evidence="1" id="KW-0812">Transmembrane</keyword>
<evidence type="ECO:0000256" key="1">
    <source>
        <dbReference type="SAM" id="Phobius"/>
    </source>
</evidence>
<gene>
    <name evidence="2" type="ORF">GOODEAATRI_014704</name>
</gene>
<accession>A0ABV0PE72</accession>
<reference evidence="2 3" key="1">
    <citation type="submission" date="2021-06" db="EMBL/GenBank/DDBJ databases">
        <authorList>
            <person name="Palmer J.M."/>
        </authorList>
    </citation>
    <scope>NUCLEOTIDE SEQUENCE [LARGE SCALE GENOMIC DNA]</scope>
    <source>
        <strain evidence="2 3">GA_2019</strain>
        <tissue evidence="2">Muscle</tissue>
    </source>
</reference>